<evidence type="ECO:0000313" key="3">
    <source>
        <dbReference type="Proteomes" id="UP000006729"/>
    </source>
</evidence>
<evidence type="ECO:0000256" key="1">
    <source>
        <dbReference type="SAM" id="Phobius"/>
    </source>
</evidence>
<name>A0A2K1Z5Q4_POPTR</name>
<keyword evidence="1" id="KW-0812">Transmembrane</keyword>
<reference evidence="2 3" key="1">
    <citation type="journal article" date="2006" name="Science">
        <title>The genome of black cottonwood, Populus trichocarpa (Torr. &amp; Gray).</title>
        <authorList>
            <person name="Tuskan G.A."/>
            <person name="Difazio S."/>
            <person name="Jansson S."/>
            <person name="Bohlmann J."/>
            <person name="Grigoriev I."/>
            <person name="Hellsten U."/>
            <person name="Putnam N."/>
            <person name="Ralph S."/>
            <person name="Rombauts S."/>
            <person name="Salamov A."/>
            <person name="Schein J."/>
            <person name="Sterck L."/>
            <person name="Aerts A."/>
            <person name="Bhalerao R.R."/>
            <person name="Bhalerao R.P."/>
            <person name="Blaudez D."/>
            <person name="Boerjan W."/>
            <person name="Brun A."/>
            <person name="Brunner A."/>
            <person name="Busov V."/>
            <person name="Campbell M."/>
            <person name="Carlson J."/>
            <person name="Chalot M."/>
            <person name="Chapman J."/>
            <person name="Chen G.L."/>
            <person name="Cooper D."/>
            <person name="Coutinho P.M."/>
            <person name="Couturier J."/>
            <person name="Covert S."/>
            <person name="Cronk Q."/>
            <person name="Cunningham R."/>
            <person name="Davis J."/>
            <person name="Degroeve S."/>
            <person name="Dejardin A."/>
            <person name="Depamphilis C."/>
            <person name="Detter J."/>
            <person name="Dirks B."/>
            <person name="Dubchak I."/>
            <person name="Duplessis S."/>
            <person name="Ehlting J."/>
            <person name="Ellis B."/>
            <person name="Gendler K."/>
            <person name="Goodstein D."/>
            <person name="Gribskov M."/>
            <person name="Grimwood J."/>
            <person name="Groover A."/>
            <person name="Gunter L."/>
            <person name="Hamberger B."/>
            <person name="Heinze B."/>
            <person name="Helariutta Y."/>
            <person name="Henrissat B."/>
            <person name="Holligan D."/>
            <person name="Holt R."/>
            <person name="Huang W."/>
            <person name="Islam-Faridi N."/>
            <person name="Jones S."/>
            <person name="Jones-Rhoades M."/>
            <person name="Jorgensen R."/>
            <person name="Joshi C."/>
            <person name="Kangasjarvi J."/>
            <person name="Karlsson J."/>
            <person name="Kelleher C."/>
            <person name="Kirkpatrick R."/>
            <person name="Kirst M."/>
            <person name="Kohler A."/>
            <person name="Kalluri U."/>
            <person name="Larimer F."/>
            <person name="Leebens-Mack J."/>
            <person name="Leple J.C."/>
            <person name="Locascio P."/>
            <person name="Lou Y."/>
            <person name="Lucas S."/>
            <person name="Martin F."/>
            <person name="Montanini B."/>
            <person name="Napoli C."/>
            <person name="Nelson D.R."/>
            <person name="Nelson C."/>
            <person name="Nieminen K."/>
            <person name="Nilsson O."/>
            <person name="Pereda V."/>
            <person name="Peter G."/>
            <person name="Philippe R."/>
            <person name="Pilate G."/>
            <person name="Poliakov A."/>
            <person name="Razumovskaya J."/>
            <person name="Richardson P."/>
            <person name="Rinaldi C."/>
            <person name="Ritland K."/>
            <person name="Rouze P."/>
            <person name="Ryaboy D."/>
            <person name="Schmutz J."/>
            <person name="Schrader J."/>
            <person name="Segerman B."/>
            <person name="Shin H."/>
            <person name="Siddiqui A."/>
            <person name="Sterky F."/>
            <person name="Terry A."/>
            <person name="Tsai C.J."/>
            <person name="Uberbacher E."/>
            <person name="Unneberg P."/>
            <person name="Vahala J."/>
            <person name="Wall K."/>
            <person name="Wessler S."/>
            <person name="Yang G."/>
            <person name="Yin T."/>
            <person name="Douglas C."/>
            <person name="Marra M."/>
            <person name="Sandberg G."/>
            <person name="Van de Peer Y."/>
            <person name="Rokhsar D."/>
        </authorList>
    </citation>
    <scope>NUCLEOTIDE SEQUENCE [LARGE SCALE GENOMIC DNA]</scope>
    <source>
        <strain evidence="3">cv. Nisqually</strain>
    </source>
</reference>
<keyword evidence="1" id="KW-1133">Transmembrane helix</keyword>
<dbReference type="Proteomes" id="UP000006729">
    <property type="component" value="Chromosome 9"/>
</dbReference>
<accession>A0A2K1Z5Q4</accession>
<organism evidence="2 3">
    <name type="scientific">Populus trichocarpa</name>
    <name type="common">Western balsam poplar</name>
    <name type="synonym">Populus balsamifera subsp. trichocarpa</name>
    <dbReference type="NCBI Taxonomy" id="3694"/>
    <lineage>
        <taxon>Eukaryota</taxon>
        <taxon>Viridiplantae</taxon>
        <taxon>Streptophyta</taxon>
        <taxon>Embryophyta</taxon>
        <taxon>Tracheophyta</taxon>
        <taxon>Spermatophyta</taxon>
        <taxon>Magnoliopsida</taxon>
        <taxon>eudicotyledons</taxon>
        <taxon>Gunneridae</taxon>
        <taxon>Pentapetalae</taxon>
        <taxon>rosids</taxon>
        <taxon>fabids</taxon>
        <taxon>Malpighiales</taxon>
        <taxon>Salicaceae</taxon>
        <taxon>Saliceae</taxon>
        <taxon>Populus</taxon>
    </lineage>
</organism>
<evidence type="ECO:0000313" key="2">
    <source>
        <dbReference type="EMBL" id="PNT20595.1"/>
    </source>
</evidence>
<proteinExistence type="predicted"/>
<keyword evidence="1" id="KW-0472">Membrane</keyword>
<dbReference type="EMBL" id="CM009298">
    <property type="protein sequence ID" value="PNT20595.1"/>
    <property type="molecule type" value="Genomic_DNA"/>
</dbReference>
<feature type="transmembrane region" description="Helical" evidence="1">
    <location>
        <begin position="49"/>
        <end position="72"/>
    </location>
</feature>
<sequence length="73" mass="8465">MKASGYLTCLLFLVLLLCLLSFYFFVHLFLVRSEKVSVCFSVVFLNGQFWSTLSIFVRVSSYSFPLAQMFVLF</sequence>
<gene>
    <name evidence="2" type="ORF">POPTR_009G101000</name>
</gene>
<protein>
    <submittedName>
        <fullName evidence="2">Uncharacterized protein</fullName>
    </submittedName>
</protein>
<keyword evidence="3" id="KW-1185">Reference proteome</keyword>
<dbReference type="InParanoid" id="A0A2K1Z5Q4"/>
<dbReference type="AlphaFoldDB" id="A0A2K1Z5Q4"/>